<feature type="domain" description="Bacterial sugar transferase" evidence="8">
    <location>
        <begin position="263"/>
        <end position="446"/>
    </location>
</feature>
<evidence type="ECO:0000313" key="10">
    <source>
        <dbReference type="Proteomes" id="UP000184147"/>
    </source>
</evidence>
<organism evidence="9 10">
    <name type="scientific">Flavobacterium fontis</name>
    <dbReference type="NCBI Taxonomy" id="1124188"/>
    <lineage>
        <taxon>Bacteria</taxon>
        <taxon>Pseudomonadati</taxon>
        <taxon>Bacteroidota</taxon>
        <taxon>Flavobacteriia</taxon>
        <taxon>Flavobacteriales</taxon>
        <taxon>Flavobacteriaceae</taxon>
        <taxon>Flavobacterium</taxon>
    </lineage>
</organism>
<dbReference type="NCBIfam" id="TIGR03025">
    <property type="entry name" value="EPS_sugtrans"/>
    <property type="match status" value="1"/>
</dbReference>
<dbReference type="Proteomes" id="UP000184147">
    <property type="component" value="Unassembled WGS sequence"/>
</dbReference>
<keyword evidence="10" id="KW-1185">Reference proteome</keyword>
<comment type="similarity">
    <text evidence="2">Belongs to the bacterial sugar transferase family.</text>
</comment>
<comment type="subcellular location">
    <subcellularLocation>
        <location evidence="1">Membrane</location>
        <topology evidence="1">Multi-pass membrane protein</topology>
    </subcellularLocation>
</comment>
<feature type="transmembrane region" description="Helical" evidence="7">
    <location>
        <begin position="12"/>
        <end position="32"/>
    </location>
</feature>
<dbReference type="Gene3D" id="3.40.50.720">
    <property type="entry name" value="NAD(P)-binding Rossmann-like Domain"/>
    <property type="match status" value="1"/>
</dbReference>
<feature type="transmembrane region" description="Helical" evidence="7">
    <location>
        <begin position="102"/>
        <end position="124"/>
    </location>
</feature>
<evidence type="ECO:0000256" key="5">
    <source>
        <dbReference type="ARBA" id="ARBA00022989"/>
    </source>
</evidence>
<evidence type="ECO:0000256" key="2">
    <source>
        <dbReference type="ARBA" id="ARBA00006464"/>
    </source>
</evidence>
<keyword evidence="4 7" id="KW-0812">Transmembrane</keyword>
<proteinExistence type="inferred from homology"/>
<name>A0A1M4VVC0_9FLAO</name>
<dbReference type="NCBIfam" id="TIGR03023">
    <property type="entry name" value="WcaJ_sugtrans"/>
    <property type="match status" value="1"/>
</dbReference>
<keyword evidence="5 7" id="KW-1133">Transmembrane helix</keyword>
<dbReference type="EMBL" id="FQVQ01000001">
    <property type="protein sequence ID" value="SHE72908.1"/>
    <property type="molecule type" value="Genomic_DNA"/>
</dbReference>
<accession>A0A1M4VVC0</accession>
<sequence>MHHTGRYSKYIRPISILLDLLVVNALSLYFFRELRVDFLVYIPYQILAWSLIALLVRFYEVYRFTTPVEIISKLFKQSTLFLLLVIAFFPFVKTTIFSGKAIAWLLSVSFVIITGFKYFFFYYLKKYRLLTHNNYRSAVIIGYTPEALNLKKVFETRQDYGYRFHGFFSDKKQGPEIVGKTDELKAFVLEKRIDEIYCSLNEISNEKIKELVQFADEFRKTIKFIPDTKEILSKNLKIDYYELFPVLSLQKTQLHDPLIKGFKRAFDILFSLIVIVCILSWLTPIIGLLILLESRGPIFFKQGRPGLDEKEFFCYKFRSMHQNVNTEQEASRNDPRVTRMGRFMRKTSIDELPQFFNVFLGDMSVVGPRPHLWSQNKAYANKIKKYMVRLYVKPGITGLAQVKGFRGEIETDEDMINRIKYDVFYIENWSFVLDIKIIVQTVINIFKGEEKAY</sequence>
<dbReference type="Pfam" id="PF02397">
    <property type="entry name" value="Bac_transf"/>
    <property type="match status" value="1"/>
</dbReference>
<dbReference type="GO" id="GO:0016020">
    <property type="term" value="C:membrane"/>
    <property type="evidence" value="ECO:0007669"/>
    <property type="project" value="UniProtKB-SubCell"/>
</dbReference>
<protein>
    <submittedName>
        <fullName evidence="9">Putative colanic acid biosysnthesis UDP-glucose lipid carrier transferase</fullName>
    </submittedName>
</protein>
<dbReference type="InterPro" id="IPR003362">
    <property type="entry name" value="Bact_transf"/>
</dbReference>
<dbReference type="PANTHER" id="PTHR30576:SF0">
    <property type="entry name" value="UNDECAPRENYL-PHOSPHATE N-ACETYLGALACTOSAMINYL 1-PHOSPHATE TRANSFERASE-RELATED"/>
    <property type="match status" value="1"/>
</dbReference>
<keyword evidence="6 7" id="KW-0472">Membrane</keyword>
<dbReference type="InterPro" id="IPR017475">
    <property type="entry name" value="EPS_sugar_tfrase"/>
</dbReference>
<dbReference type="AlphaFoldDB" id="A0A1M4VVC0"/>
<dbReference type="PANTHER" id="PTHR30576">
    <property type="entry name" value="COLANIC BIOSYNTHESIS UDP-GLUCOSE LIPID CARRIER TRANSFERASE"/>
    <property type="match status" value="1"/>
</dbReference>
<feature type="transmembrane region" description="Helical" evidence="7">
    <location>
        <begin position="268"/>
        <end position="292"/>
    </location>
</feature>
<dbReference type="RefSeq" id="WP_073360285.1">
    <property type="nucleotide sequence ID" value="NZ_FQVQ01000001.1"/>
</dbReference>
<reference evidence="9 10" key="1">
    <citation type="submission" date="2016-11" db="EMBL/GenBank/DDBJ databases">
        <authorList>
            <person name="Jaros S."/>
            <person name="Januszkiewicz K."/>
            <person name="Wedrychowicz H."/>
        </authorList>
    </citation>
    <scope>NUCLEOTIDE SEQUENCE [LARGE SCALE GENOMIC DNA]</scope>
    <source>
        <strain evidence="9 10">DSM 25660</strain>
    </source>
</reference>
<evidence type="ECO:0000256" key="6">
    <source>
        <dbReference type="ARBA" id="ARBA00023136"/>
    </source>
</evidence>
<keyword evidence="3 9" id="KW-0808">Transferase</keyword>
<evidence type="ECO:0000256" key="1">
    <source>
        <dbReference type="ARBA" id="ARBA00004141"/>
    </source>
</evidence>
<evidence type="ECO:0000256" key="7">
    <source>
        <dbReference type="SAM" id="Phobius"/>
    </source>
</evidence>
<feature type="transmembrane region" description="Helical" evidence="7">
    <location>
        <begin position="80"/>
        <end position="96"/>
    </location>
</feature>
<dbReference type="InterPro" id="IPR017473">
    <property type="entry name" value="Undecaprenyl-P_gluc_Ptfrase"/>
</dbReference>
<evidence type="ECO:0000256" key="4">
    <source>
        <dbReference type="ARBA" id="ARBA00022692"/>
    </source>
</evidence>
<evidence type="ECO:0000259" key="8">
    <source>
        <dbReference type="Pfam" id="PF02397"/>
    </source>
</evidence>
<gene>
    <name evidence="9" type="ORF">SAMN05444377_10170</name>
</gene>
<feature type="transmembrane region" description="Helical" evidence="7">
    <location>
        <begin position="38"/>
        <end position="59"/>
    </location>
</feature>
<evidence type="ECO:0000256" key="3">
    <source>
        <dbReference type="ARBA" id="ARBA00022679"/>
    </source>
</evidence>
<evidence type="ECO:0000313" key="9">
    <source>
        <dbReference type="EMBL" id="SHE72908.1"/>
    </source>
</evidence>
<dbReference type="GO" id="GO:0016780">
    <property type="term" value="F:phosphotransferase activity, for other substituted phosphate groups"/>
    <property type="evidence" value="ECO:0007669"/>
    <property type="project" value="TreeGrafter"/>
</dbReference>
<dbReference type="STRING" id="1124188.SAMN05444377_10170"/>
<dbReference type="Pfam" id="PF13727">
    <property type="entry name" value="CoA_binding_3"/>
    <property type="match status" value="1"/>
</dbReference>